<protein>
    <submittedName>
        <fullName evidence="2">Uncharacterized protein</fullName>
    </submittedName>
</protein>
<gene>
    <name evidence="2" type="ORF">GPM918_LOCUS28323</name>
    <name evidence="3" type="ORF">SRO942_LOCUS28812</name>
</gene>
<name>A0A815DIP3_9BILA</name>
<dbReference type="OrthoDB" id="10043296at2759"/>
<sequence length="391" mass="46495">MNHLPDKTNKTDKFNELVKLMKTIFKSTNTIYAWGRLRAELEPFSHSGLFQLSDIPAKVFNVQRRFREWYNDRHPHTEECQRQKTVHNNDDYDDCLRPRTHRPYKEANDQWGLQMAIARTFGQYLDKSSTLANWAVGLDTALGTYMPPQKRERLKTYAAYDCLAVEKLIYPIFHDWTLEQVRNYDQTFTDMVLHVQNEEPAVQDQQQQTDNQDEPSPQVLQQDHDSMNLDLVLHVQNEEPLEQTAEEEDNHHYVQGHQQPHLQSKIVIPPRLKIVNIPHLQSKVVKQRTQYEQKIKNRKGSHWSRRNRYRWEVIQQVFNDKTQGIGFSITMVKQILRSMGIRYTNINMVGQTLFIGTKEAHQQWIRQALDQDQFNEEHYHQFINKNDHPEP</sequence>
<comment type="caution">
    <text evidence="2">The sequence shown here is derived from an EMBL/GenBank/DDBJ whole genome shotgun (WGS) entry which is preliminary data.</text>
</comment>
<dbReference type="AlphaFoldDB" id="A0A815DIP3"/>
<accession>A0A815DIP3</accession>
<keyword evidence="4" id="KW-1185">Reference proteome</keyword>
<proteinExistence type="predicted"/>
<dbReference type="Proteomes" id="UP000663829">
    <property type="component" value="Unassembled WGS sequence"/>
</dbReference>
<evidence type="ECO:0000313" key="2">
    <source>
        <dbReference type="EMBL" id="CAF1296938.1"/>
    </source>
</evidence>
<evidence type="ECO:0000256" key="1">
    <source>
        <dbReference type="SAM" id="MobiDB-lite"/>
    </source>
</evidence>
<dbReference type="EMBL" id="CAJOBC010035443">
    <property type="protein sequence ID" value="CAF4113161.1"/>
    <property type="molecule type" value="Genomic_DNA"/>
</dbReference>
<feature type="region of interest" description="Disordered" evidence="1">
    <location>
        <begin position="200"/>
        <end position="220"/>
    </location>
</feature>
<dbReference type="EMBL" id="CAJNOQ010012303">
    <property type="protein sequence ID" value="CAF1296938.1"/>
    <property type="molecule type" value="Genomic_DNA"/>
</dbReference>
<organism evidence="2 4">
    <name type="scientific">Didymodactylos carnosus</name>
    <dbReference type="NCBI Taxonomy" id="1234261"/>
    <lineage>
        <taxon>Eukaryota</taxon>
        <taxon>Metazoa</taxon>
        <taxon>Spiralia</taxon>
        <taxon>Gnathifera</taxon>
        <taxon>Rotifera</taxon>
        <taxon>Eurotatoria</taxon>
        <taxon>Bdelloidea</taxon>
        <taxon>Philodinida</taxon>
        <taxon>Philodinidae</taxon>
        <taxon>Didymodactylos</taxon>
    </lineage>
</organism>
<evidence type="ECO:0000313" key="3">
    <source>
        <dbReference type="EMBL" id="CAF4113161.1"/>
    </source>
</evidence>
<dbReference type="Proteomes" id="UP000681722">
    <property type="component" value="Unassembled WGS sequence"/>
</dbReference>
<evidence type="ECO:0000313" key="4">
    <source>
        <dbReference type="Proteomes" id="UP000663829"/>
    </source>
</evidence>
<reference evidence="2" key="1">
    <citation type="submission" date="2021-02" db="EMBL/GenBank/DDBJ databases">
        <authorList>
            <person name="Nowell W R."/>
        </authorList>
    </citation>
    <scope>NUCLEOTIDE SEQUENCE</scope>
</reference>